<proteinExistence type="predicted"/>
<dbReference type="EMBL" id="JACOFT010000001">
    <property type="protein sequence ID" value="MBC3809874.1"/>
    <property type="molecule type" value="Genomic_DNA"/>
</dbReference>
<keyword evidence="2" id="KW-0812">Transmembrane</keyword>
<sequence length="177" mass="19753">MKYTPWIITAIAVTSLVGLVVFYQGKITEKEAEISKLNAQMLDLASTADRKIQDIQRQYKTLEVLTNERQQKFNSLAAEADAKIHEANLREAEVKVSFRRALLFSGFVAVIANTSGQAQSFNIEINRPSSGKSKVLEVVINPNSTKEIGEHEGWAFVSGDRITIKQAEHKALTFTQQ</sequence>
<evidence type="ECO:0000313" key="3">
    <source>
        <dbReference type="EMBL" id="MBC3809874.1"/>
    </source>
</evidence>
<evidence type="ECO:0000256" key="1">
    <source>
        <dbReference type="SAM" id="Coils"/>
    </source>
</evidence>
<keyword evidence="1" id="KW-0175">Coiled coil</keyword>
<accession>A0ABR6XAC5</accession>
<evidence type="ECO:0000313" key="4">
    <source>
        <dbReference type="Proteomes" id="UP000637632"/>
    </source>
</evidence>
<keyword evidence="2" id="KW-0472">Membrane</keyword>
<protein>
    <submittedName>
        <fullName evidence="3">Uncharacterized protein</fullName>
    </submittedName>
</protein>
<feature type="transmembrane region" description="Helical" evidence="2">
    <location>
        <begin position="6"/>
        <end position="23"/>
    </location>
</feature>
<dbReference type="RefSeq" id="WP_190476514.1">
    <property type="nucleotide sequence ID" value="NZ_JACOFT010000001.1"/>
</dbReference>
<gene>
    <name evidence="3" type="ORF">H8K26_00340</name>
</gene>
<feature type="coiled-coil region" evidence="1">
    <location>
        <begin position="20"/>
        <end position="65"/>
    </location>
</feature>
<name>A0ABR6XAC5_9BURK</name>
<evidence type="ECO:0000256" key="2">
    <source>
        <dbReference type="SAM" id="Phobius"/>
    </source>
</evidence>
<comment type="caution">
    <text evidence="3">The sequence shown here is derived from an EMBL/GenBank/DDBJ whole genome shotgun (WGS) entry which is preliminary data.</text>
</comment>
<reference evidence="3 4" key="1">
    <citation type="submission" date="2020-08" db="EMBL/GenBank/DDBJ databases">
        <title>Novel species isolated from subtropical streams in China.</title>
        <authorList>
            <person name="Lu H."/>
        </authorList>
    </citation>
    <scope>NUCLEOTIDE SEQUENCE [LARGE SCALE GENOMIC DNA]</scope>
    <source>
        <strain evidence="3 4">CCTCC AB 2015119</strain>
    </source>
</reference>
<dbReference type="Proteomes" id="UP000637632">
    <property type="component" value="Unassembled WGS sequence"/>
</dbReference>
<organism evidence="3 4">
    <name type="scientific">Undibacterium aquatile</name>
    <dbReference type="NCBI Taxonomy" id="1537398"/>
    <lineage>
        <taxon>Bacteria</taxon>
        <taxon>Pseudomonadati</taxon>
        <taxon>Pseudomonadota</taxon>
        <taxon>Betaproteobacteria</taxon>
        <taxon>Burkholderiales</taxon>
        <taxon>Oxalobacteraceae</taxon>
        <taxon>Undibacterium</taxon>
    </lineage>
</organism>
<keyword evidence="4" id="KW-1185">Reference proteome</keyword>
<keyword evidence="2" id="KW-1133">Transmembrane helix</keyword>